<feature type="region of interest" description="Disordered" evidence="2">
    <location>
        <begin position="211"/>
        <end position="267"/>
    </location>
</feature>
<dbReference type="AlphaFoldDB" id="A0A1Y2HLA1"/>
<accession>A0A1Y2HLA1</accession>
<organism evidence="4 5">
    <name type="scientific">Catenaria anguillulae PL171</name>
    <dbReference type="NCBI Taxonomy" id="765915"/>
    <lineage>
        <taxon>Eukaryota</taxon>
        <taxon>Fungi</taxon>
        <taxon>Fungi incertae sedis</taxon>
        <taxon>Blastocladiomycota</taxon>
        <taxon>Blastocladiomycetes</taxon>
        <taxon>Blastocladiales</taxon>
        <taxon>Catenariaceae</taxon>
        <taxon>Catenaria</taxon>
    </lineage>
</organism>
<protein>
    <recommendedName>
        <fullName evidence="1">ATP-dependent DNA helicase</fullName>
        <ecNumber evidence="1">5.6.2.3</ecNumber>
    </recommendedName>
</protein>
<dbReference type="EC" id="5.6.2.3" evidence="1"/>
<keyword evidence="1" id="KW-0233">DNA recombination</keyword>
<keyword evidence="1" id="KW-0234">DNA repair</keyword>
<feature type="compositionally biased region" description="Pro residues" evidence="2">
    <location>
        <begin position="227"/>
        <end position="237"/>
    </location>
</feature>
<keyword evidence="1" id="KW-0547">Nucleotide-binding</keyword>
<comment type="similarity">
    <text evidence="1">Belongs to the helicase family.</text>
</comment>
<dbReference type="EMBL" id="MCFL01000032">
    <property type="protein sequence ID" value="ORZ33872.1"/>
    <property type="molecule type" value="Genomic_DNA"/>
</dbReference>
<dbReference type="PANTHER" id="PTHR10492">
    <property type="match status" value="1"/>
</dbReference>
<evidence type="ECO:0000259" key="3">
    <source>
        <dbReference type="Pfam" id="PF05970"/>
    </source>
</evidence>
<comment type="cofactor">
    <cofactor evidence="1">
        <name>Mg(2+)</name>
        <dbReference type="ChEBI" id="CHEBI:18420"/>
    </cofactor>
</comment>
<dbReference type="STRING" id="765915.A0A1Y2HLA1"/>
<dbReference type="GO" id="GO:0006310">
    <property type="term" value="P:DNA recombination"/>
    <property type="evidence" value="ECO:0007669"/>
    <property type="project" value="UniProtKB-KW"/>
</dbReference>
<name>A0A1Y2HLA1_9FUNG</name>
<keyword evidence="5" id="KW-1185">Reference proteome</keyword>
<comment type="caution">
    <text evidence="4">The sequence shown here is derived from an EMBL/GenBank/DDBJ whole genome shotgun (WGS) entry which is preliminary data.</text>
</comment>
<dbReference type="GO" id="GO:0043139">
    <property type="term" value="F:5'-3' DNA helicase activity"/>
    <property type="evidence" value="ECO:0007669"/>
    <property type="project" value="UniProtKB-EC"/>
</dbReference>
<keyword evidence="1" id="KW-0067">ATP-binding</keyword>
<reference evidence="4 5" key="1">
    <citation type="submission" date="2016-07" db="EMBL/GenBank/DDBJ databases">
        <title>Pervasive Adenine N6-methylation of Active Genes in Fungi.</title>
        <authorList>
            <consortium name="DOE Joint Genome Institute"/>
            <person name="Mondo S.J."/>
            <person name="Dannebaum R.O."/>
            <person name="Kuo R.C."/>
            <person name="Labutti K."/>
            <person name="Haridas S."/>
            <person name="Kuo A."/>
            <person name="Salamov A."/>
            <person name="Ahrendt S.R."/>
            <person name="Lipzen A."/>
            <person name="Sullivan W."/>
            <person name="Andreopoulos W.B."/>
            <person name="Clum A."/>
            <person name="Lindquist E."/>
            <person name="Daum C."/>
            <person name="Ramamoorthy G.K."/>
            <person name="Gryganskyi A."/>
            <person name="Culley D."/>
            <person name="Magnuson J.K."/>
            <person name="James T.Y."/>
            <person name="O'Malley M.A."/>
            <person name="Stajich J.E."/>
            <person name="Spatafora J.W."/>
            <person name="Visel A."/>
            <person name="Grigoriev I.V."/>
        </authorList>
    </citation>
    <scope>NUCLEOTIDE SEQUENCE [LARGE SCALE GENOMIC DNA]</scope>
    <source>
        <strain evidence="4 5">PL171</strain>
    </source>
</reference>
<dbReference type="SUPFAM" id="SSF52540">
    <property type="entry name" value="P-loop containing nucleoside triphosphate hydrolases"/>
    <property type="match status" value="1"/>
</dbReference>
<feature type="domain" description="DNA helicase Pif1-like DEAD-box helicase" evidence="3">
    <location>
        <begin position="4"/>
        <end position="119"/>
    </location>
</feature>
<evidence type="ECO:0000313" key="4">
    <source>
        <dbReference type="EMBL" id="ORZ33872.1"/>
    </source>
</evidence>
<keyword evidence="1 4" id="KW-0347">Helicase</keyword>
<feature type="compositionally biased region" description="Polar residues" evidence="2">
    <location>
        <begin position="212"/>
        <end position="221"/>
    </location>
</feature>
<dbReference type="GO" id="GO:0000723">
    <property type="term" value="P:telomere maintenance"/>
    <property type="evidence" value="ECO:0007669"/>
    <property type="project" value="InterPro"/>
</dbReference>
<dbReference type="Pfam" id="PF05970">
    <property type="entry name" value="PIF1"/>
    <property type="match status" value="1"/>
</dbReference>
<evidence type="ECO:0000313" key="5">
    <source>
        <dbReference type="Proteomes" id="UP000193411"/>
    </source>
</evidence>
<dbReference type="OrthoDB" id="3366231at2759"/>
<gene>
    <name evidence="4" type="ORF">BCR44DRAFT_70900</name>
</gene>
<comment type="catalytic activity">
    <reaction evidence="1">
        <text>ATP + H2O = ADP + phosphate + H(+)</text>
        <dbReference type="Rhea" id="RHEA:13065"/>
        <dbReference type="ChEBI" id="CHEBI:15377"/>
        <dbReference type="ChEBI" id="CHEBI:15378"/>
        <dbReference type="ChEBI" id="CHEBI:30616"/>
        <dbReference type="ChEBI" id="CHEBI:43474"/>
        <dbReference type="ChEBI" id="CHEBI:456216"/>
        <dbReference type="EC" id="5.6.2.3"/>
    </reaction>
</comment>
<dbReference type="Proteomes" id="UP000193411">
    <property type="component" value="Unassembled WGS sequence"/>
</dbReference>
<dbReference type="InterPro" id="IPR027417">
    <property type="entry name" value="P-loop_NTPase"/>
</dbReference>
<proteinExistence type="inferred from homology"/>
<keyword evidence="1" id="KW-0378">Hydrolase</keyword>
<evidence type="ECO:0000256" key="1">
    <source>
        <dbReference type="RuleBase" id="RU363044"/>
    </source>
</evidence>
<dbReference type="GO" id="GO:0016887">
    <property type="term" value="F:ATP hydrolysis activity"/>
    <property type="evidence" value="ECO:0007669"/>
    <property type="project" value="RHEA"/>
</dbReference>
<keyword evidence="1" id="KW-0227">DNA damage</keyword>
<evidence type="ECO:0000256" key="2">
    <source>
        <dbReference type="SAM" id="MobiDB-lite"/>
    </source>
</evidence>
<dbReference type="InterPro" id="IPR010285">
    <property type="entry name" value="DNA_helicase_pif1-like_DEAD"/>
</dbReference>
<dbReference type="GO" id="GO:0006281">
    <property type="term" value="P:DNA repair"/>
    <property type="evidence" value="ECO:0007669"/>
    <property type="project" value="UniProtKB-KW"/>
</dbReference>
<dbReference type="Gene3D" id="3.40.50.300">
    <property type="entry name" value="P-loop containing nucleotide triphosphate hydrolases"/>
    <property type="match status" value="1"/>
</dbReference>
<dbReference type="GO" id="GO:0005524">
    <property type="term" value="F:ATP binding"/>
    <property type="evidence" value="ECO:0007669"/>
    <property type="project" value="UniProtKB-KW"/>
</dbReference>
<sequence length="409" mass="44708">MSGGVVLTCAFTGIAASSLKLGRTAHSTFNISINRDDLGRITCRVTRNSMRGLLLRVAHFLIWDELGMMDNAGIEAVDRLLRDVRECDSPGIVFIGCGDLKQLAPVVPRSTHEDVIAASPIFMYRSSHVSARVASGDKDGPIVASGIGTDPSAFEIFEPSELDERRTLRDVAQAWTSYPHTDPLLDAEREAKDVAAFDWMTLGDSAFPSVAGTPSTTSFDDIQSEPPSSPPPLPPLSPAWNVPSPSPSPGRRWPQNSNQDRSSNHDHIPTWWESHVTTLNLSRPMRDASDPVLSRFVDNVGWALPADDHPLGAHFDIQLNVPCVATTRDPMVAATFVYPELFQDPVPARIPDIHRRAIMCFHNSNMNDINTSLLARVPGDAVELTASYKLGGNETNHPLLTEDFLCDSL</sequence>